<dbReference type="GO" id="GO:0031177">
    <property type="term" value="F:phosphopantetheine binding"/>
    <property type="evidence" value="ECO:0007669"/>
    <property type="project" value="TreeGrafter"/>
</dbReference>
<dbReference type="Gene3D" id="3.30.559.10">
    <property type="entry name" value="Chloramphenicol acetyltransferase-like domain"/>
    <property type="match status" value="1"/>
</dbReference>
<dbReference type="AlphaFoldDB" id="V6K1X0"/>
<dbReference type="SUPFAM" id="SSF52777">
    <property type="entry name" value="CoA-dependent acyltransferases"/>
    <property type="match status" value="2"/>
</dbReference>
<dbReference type="GO" id="GO:0005737">
    <property type="term" value="C:cytoplasm"/>
    <property type="evidence" value="ECO:0007669"/>
    <property type="project" value="TreeGrafter"/>
</dbReference>
<dbReference type="PANTHER" id="PTHR45527">
    <property type="entry name" value="NONRIBOSOMAL PEPTIDE SYNTHETASE"/>
    <property type="match status" value="1"/>
</dbReference>
<dbReference type="GO" id="GO:0044550">
    <property type="term" value="P:secondary metabolite biosynthetic process"/>
    <property type="evidence" value="ECO:0007669"/>
    <property type="project" value="TreeGrafter"/>
</dbReference>
<dbReference type="Proteomes" id="UP000017984">
    <property type="component" value="Chromosome"/>
</dbReference>
<dbReference type="PANTHER" id="PTHR45527:SF1">
    <property type="entry name" value="FATTY ACID SYNTHASE"/>
    <property type="match status" value="1"/>
</dbReference>
<evidence type="ECO:0000259" key="1">
    <source>
        <dbReference type="Pfam" id="PF00668"/>
    </source>
</evidence>
<evidence type="ECO:0000313" key="2">
    <source>
        <dbReference type="EMBL" id="EST22939.1"/>
    </source>
</evidence>
<dbReference type="Gene3D" id="3.30.559.30">
    <property type="entry name" value="Nonribosomal peptide synthetase, condensation domain"/>
    <property type="match status" value="1"/>
</dbReference>
<protein>
    <recommendedName>
        <fullName evidence="1">Condensation domain-containing protein</fullName>
    </recommendedName>
</protein>
<keyword evidence="3" id="KW-1185">Reference proteome</keyword>
<gene>
    <name evidence="2" type="ORF">M878_34080</name>
</gene>
<dbReference type="GO" id="GO:0008610">
    <property type="term" value="P:lipid biosynthetic process"/>
    <property type="evidence" value="ECO:0007669"/>
    <property type="project" value="UniProtKB-ARBA"/>
</dbReference>
<name>V6K1X0_STRRC</name>
<dbReference type="PATRIC" id="fig|1352936.5.peg.7098"/>
<dbReference type="GO" id="GO:0043041">
    <property type="term" value="P:amino acid activation for nonribosomal peptide biosynthetic process"/>
    <property type="evidence" value="ECO:0007669"/>
    <property type="project" value="TreeGrafter"/>
</dbReference>
<comment type="caution">
    <text evidence="2">The sequence shown here is derived from an EMBL/GenBank/DDBJ whole genome shotgun (WGS) entry which is preliminary data.</text>
</comment>
<dbReference type="RefSeq" id="WP_023551504.1">
    <property type="nucleotide sequence ID" value="NZ_CM002285.1"/>
</dbReference>
<accession>V6K1X0</accession>
<reference evidence="2 3" key="1">
    <citation type="journal article" date="2014" name="Genome Announc.">
        <title>Draft Genome Sequence of Streptomyces roseochromogenes subsp. oscitans DS 12.976, Producer of the Aminocoumarin Antibiotic Clorobiocin.</title>
        <authorList>
            <person name="Ruckert C."/>
            <person name="Kalinowski J."/>
            <person name="Heide L."/>
            <person name="Apel A.K."/>
        </authorList>
    </citation>
    <scope>NUCLEOTIDE SEQUENCE [LARGE SCALE GENOMIC DNA]</scope>
    <source>
        <strain evidence="2 3">DS 12.976</strain>
    </source>
</reference>
<dbReference type="GO" id="GO:0003824">
    <property type="term" value="F:catalytic activity"/>
    <property type="evidence" value="ECO:0007669"/>
    <property type="project" value="InterPro"/>
</dbReference>
<dbReference type="Pfam" id="PF00668">
    <property type="entry name" value="Condensation"/>
    <property type="match status" value="1"/>
</dbReference>
<dbReference type="EMBL" id="AWQX01000292">
    <property type="protein sequence ID" value="EST22939.1"/>
    <property type="molecule type" value="Genomic_DNA"/>
</dbReference>
<feature type="domain" description="Condensation" evidence="1">
    <location>
        <begin position="5"/>
        <end position="342"/>
    </location>
</feature>
<dbReference type="InterPro" id="IPR023213">
    <property type="entry name" value="CAT-like_dom_sf"/>
</dbReference>
<sequence length="415" mass="45123">MYSFRPLSDMQQSMLVHEMLADRPMYTMPLCFRIVGPLEAAALERALHRVIRRHPVLAATFQDGTAVPLGPSASLPALTRTCSAPATDDVLTLLTDWWDTPFDLTVEPPVRARLVSDPSDGVHHLALAVHHVAGDSWSLALLADDLGQAYAAEIGGPDFTGTAPDFFDHAEREDAHPVDTAWWKDRLHGVRPGAAPRTSPPGEAERGTFLAHDLPLGAAETRAVRRLSRSCQVSPAVVLFTVVSAAVAGSGPDHDVVVGMPTALRDSQDLQNTIGPLLNTLPVRTLWPDHLPPTLVIERHAQAIDAALDHKDVPYSRILRAAAAHGAHGAAPLFLHLVNVDVVVPRLRLPALRTTHVPVPPRWANFPALWEFGWGTVGNIRGTLRASADAFTEQDARQLRDAFRDTLAHFTSDLH</sequence>
<dbReference type="STRING" id="1352936.M878_34080"/>
<dbReference type="HOGENOM" id="CLU_662082_0_0_11"/>
<evidence type="ECO:0000313" key="3">
    <source>
        <dbReference type="Proteomes" id="UP000017984"/>
    </source>
</evidence>
<proteinExistence type="predicted"/>
<organism evidence="2 3">
    <name type="scientific">Streptomyces roseochromogenus subsp. oscitans DS 12.976</name>
    <dbReference type="NCBI Taxonomy" id="1352936"/>
    <lineage>
        <taxon>Bacteria</taxon>
        <taxon>Bacillati</taxon>
        <taxon>Actinomycetota</taxon>
        <taxon>Actinomycetes</taxon>
        <taxon>Kitasatosporales</taxon>
        <taxon>Streptomycetaceae</taxon>
        <taxon>Streptomyces</taxon>
    </lineage>
</organism>
<dbReference type="InterPro" id="IPR001242">
    <property type="entry name" value="Condensation_dom"/>
</dbReference>